<evidence type="ECO:0000313" key="2">
    <source>
        <dbReference type="Proteomes" id="UP000824120"/>
    </source>
</evidence>
<organism evidence="1 2">
    <name type="scientific">Solanum commersonii</name>
    <name type="common">Commerson's wild potato</name>
    <name type="synonym">Commerson's nightshade</name>
    <dbReference type="NCBI Taxonomy" id="4109"/>
    <lineage>
        <taxon>Eukaryota</taxon>
        <taxon>Viridiplantae</taxon>
        <taxon>Streptophyta</taxon>
        <taxon>Embryophyta</taxon>
        <taxon>Tracheophyta</taxon>
        <taxon>Spermatophyta</taxon>
        <taxon>Magnoliopsida</taxon>
        <taxon>eudicotyledons</taxon>
        <taxon>Gunneridae</taxon>
        <taxon>Pentapetalae</taxon>
        <taxon>asterids</taxon>
        <taxon>lamiids</taxon>
        <taxon>Solanales</taxon>
        <taxon>Solanaceae</taxon>
        <taxon>Solanoideae</taxon>
        <taxon>Solaneae</taxon>
        <taxon>Solanum</taxon>
    </lineage>
</organism>
<feature type="non-terminal residue" evidence="1">
    <location>
        <position position="1"/>
    </location>
</feature>
<evidence type="ECO:0000313" key="1">
    <source>
        <dbReference type="EMBL" id="KAG5612520.1"/>
    </source>
</evidence>
<gene>
    <name evidence="1" type="ORF">H5410_023801</name>
</gene>
<sequence>MEDQIVRTIKDSIKVMKDTWSKDLAEFRSILHELVGNLPTSKPSTIEFQRFCGKNPELWISQAEQYFDFYEIAENHKLSLALSYLDGAALTWYQWLFQNKQLVDWKHFAAKVLIRFHKRHLKSQEGRLVNLWHVPTVTEYPSPFEAISPGFSEPDILSPCLVHVHPQRSDISNSLLPQNFEKKSEYPTKTNAYKMYDKMLNNCPKVFTLVPLDDQIEMSDEDDIDLDTSEIQQFHGTPQRDMSERYVISISLDSGSPKQQIEFASFEDMYLLEFFSEHETKSLLLLGSIDTFCFIAYVNYMTQVWDPGRRWCMHFSIFLSNLPGTVVATLQFNYNYTHLEMNTRNKDWEKNSRGLRMTHPTISLASFVQSLRSLTDFPTSLAEDGSSPMMDIGKFHREGIALVYPCVIARQTEKISRGQISFEMILVFDPGGGTFDVPILEDMDGVLLEIYKAITNLSICNMPLSADKRDLHQLTLKVLINLISILLYWHFPMANPLDGQNREMSNTIAQAQRLNCDVKFAILRDMYAYVHAKWLTAVELKHEEQPVEHEGLTTDVITGGVACVIHLCNLESAKGTGIDLSVLKVSNSWFHSNTKVVAFDSPSSLDRFTIVMS</sequence>
<evidence type="ECO:0008006" key="3">
    <source>
        <dbReference type="Google" id="ProtNLM"/>
    </source>
</evidence>
<dbReference type="Proteomes" id="UP000824120">
    <property type="component" value="Chromosome 4"/>
</dbReference>
<dbReference type="AlphaFoldDB" id="A0A9J5ZJS2"/>
<name>A0A9J5ZJS2_SOLCO</name>
<protein>
    <recommendedName>
        <fullName evidence="3">Retrotransposon gag domain-containing protein</fullName>
    </recommendedName>
</protein>
<dbReference type="EMBL" id="JACXVP010000004">
    <property type="protein sequence ID" value="KAG5612520.1"/>
    <property type="molecule type" value="Genomic_DNA"/>
</dbReference>
<accession>A0A9J5ZJS2</accession>
<reference evidence="1 2" key="1">
    <citation type="submission" date="2020-09" db="EMBL/GenBank/DDBJ databases">
        <title>De no assembly of potato wild relative species, Solanum commersonii.</title>
        <authorList>
            <person name="Cho K."/>
        </authorList>
    </citation>
    <scope>NUCLEOTIDE SEQUENCE [LARGE SCALE GENOMIC DNA]</scope>
    <source>
        <strain evidence="1">LZ3.2</strain>
        <tissue evidence="1">Leaf</tissue>
    </source>
</reference>
<keyword evidence="2" id="KW-1185">Reference proteome</keyword>
<proteinExistence type="predicted"/>
<comment type="caution">
    <text evidence="1">The sequence shown here is derived from an EMBL/GenBank/DDBJ whole genome shotgun (WGS) entry which is preliminary data.</text>
</comment>